<dbReference type="RefSeq" id="WP_258986284.1">
    <property type="nucleotide sequence ID" value="NZ_JALIGE010000065.1"/>
</dbReference>
<dbReference type="InterPro" id="IPR036259">
    <property type="entry name" value="MFS_trans_sf"/>
</dbReference>
<keyword evidence="2" id="KW-0813">Transport</keyword>
<evidence type="ECO:0000313" key="8">
    <source>
        <dbReference type="EMBL" id="MCS2159777.1"/>
    </source>
</evidence>
<dbReference type="Gene3D" id="1.20.1250.20">
    <property type="entry name" value="MFS general substrate transporter like domains"/>
    <property type="match status" value="1"/>
</dbReference>
<dbReference type="Proteomes" id="UP001205357">
    <property type="component" value="Unassembled WGS sequence"/>
</dbReference>
<keyword evidence="4 7" id="KW-0812">Transmembrane</keyword>
<sequence length="401" mass="43556">MNSLLFALLRALRGHVWLRLLAFAFILSSLGNGLTQVVVFGQLLRWQASPTTLTLAWLLATVPGFLGSLIGERLCRTYPPLRLLICCELLGLLALILPLQGLRHHSIPLLLAVQSVEALLAGMSWPALALTFKRGLSEQELPAATAMENLIFASQVLLGTGVGVLLFERVSPQSLLIVDAMSFLAASWLLWLTLQRTEIAADDSRPKTRTPLRWTTLTLSQKRSLLLLPSLAAVGAPAMALLPALAQQMHPDDTAGLALPLLFSRSLGQLCGPMLLNSRKMPEYVERNRLLLGCLGIFLLAYVIMPMLSGFTAAALGAIFIAHLASNVVFALGTFSVLHQFTEDDVSAASAKAWRWQTLSATLATSITVILTSQLGAIYTLWCVSFCALLLVGSVLFRYRT</sequence>
<evidence type="ECO:0000256" key="5">
    <source>
        <dbReference type="ARBA" id="ARBA00022989"/>
    </source>
</evidence>
<feature type="transmembrane region" description="Helical" evidence="7">
    <location>
        <begin position="314"/>
        <end position="341"/>
    </location>
</feature>
<keyword evidence="3" id="KW-1003">Cell membrane</keyword>
<dbReference type="InterPro" id="IPR011701">
    <property type="entry name" value="MFS"/>
</dbReference>
<name>A0ABT2DYF6_9ENTR</name>
<protein>
    <submittedName>
        <fullName evidence="8">MFS transporter</fullName>
    </submittedName>
</protein>
<dbReference type="EMBL" id="JALIGE010000065">
    <property type="protein sequence ID" value="MCS2159777.1"/>
    <property type="molecule type" value="Genomic_DNA"/>
</dbReference>
<evidence type="ECO:0000256" key="2">
    <source>
        <dbReference type="ARBA" id="ARBA00022448"/>
    </source>
</evidence>
<feature type="transmembrane region" description="Helical" evidence="7">
    <location>
        <begin position="377"/>
        <end position="397"/>
    </location>
</feature>
<feature type="transmembrane region" description="Helical" evidence="7">
    <location>
        <begin position="20"/>
        <end position="41"/>
    </location>
</feature>
<comment type="caution">
    <text evidence="8">The sequence shown here is derived from an EMBL/GenBank/DDBJ whole genome shotgun (WGS) entry which is preliminary data.</text>
</comment>
<evidence type="ECO:0000256" key="3">
    <source>
        <dbReference type="ARBA" id="ARBA00022475"/>
    </source>
</evidence>
<dbReference type="PANTHER" id="PTHR43266:SF8">
    <property type="entry name" value="MACROLIDE-EFFLUX PROTEIN"/>
    <property type="match status" value="1"/>
</dbReference>
<dbReference type="Pfam" id="PF07690">
    <property type="entry name" value="MFS_1"/>
    <property type="match status" value="1"/>
</dbReference>
<keyword evidence="5 7" id="KW-1133">Transmembrane helix</keyword>
<feature type="transmembrane region" description="Helical" evidence="7">
    <location>
        <begin position="149"/>
        <end position="167"/>
    </location>
</feature>
<feature type="transmembrane region" description="Helical" evidence="7">
    <location>
        <begin position="107"/>
        <end position="128"/>
    </location>
</feature>
<evidence type="ECO:0000256" key="6">
    <source>
        <dbReference type="ARBA" id="ARBA00023136"/>
    </source>
</evidence>
<accession>A0ABT2DYF6</accession>
<evidence type="ECO:0000256" key="7">
    <source>
        <dbReference type="SAM" id="Phobius"/>
    </source>
</evidence>
<feature type="transmembrane region" description="Helical" evidence="7">
    <location>
        <begin position="290"/>
        <end position="308"/>
    </location>
</feature>
<proteinExistence type="predicted"/>
<dbReference type="PANTHER" id="PTHR43266">
    <property type="entry name" value="MACROLIDE-EFFLUX PROTEIN"/>
    <property type="match status" value="1"/>
</dbReference>
<feature type="transmembrane region" description="Helical" evidence="7">
    <location>
        <begin position="53"/>
        <end position="71"/>
    </location>
</feature>
<feature type="transmembrane region" description="Helical" evidence="7">
    <location>
        <begin position="173"/>
        <end position="194"/>
    </location>
</feature>
<keyword evidence="9" id="KW-1185">Reference proteome</keyword>
<evidence type="ECO:0000256" key="4">
    <source>
        <dbReference type="ARBA" id="ARBA00022692"/>
    </source>
</evidence>
<keyword evidence="6 7" id="KW-0472">Membrane</keyword>
<dbReference type="SUPFAM" id="SSF103473">
    <property type="entry name" value="MFS general substrate transporter"/>
    <property type="match status" value="1"/>
</dbReference>
<evidence type="ECO:0000313" key="9">
    <source>
        <dbReference type="Proteomes" id="UP001205357"/>
    </source>
</evidence>
<gene>
    <name evidence="8" type="ORF">MUU47_01255</name>
</gene>
<feature type="transmembrane region" description="Helical" evidence="7">
    <location>
        <begin position="225"/>
        <end position="245"/>
    </location>
</feature>
<feature type="transmembrane region" description="Helical" evidence="7">
    <location>
        <begin position="83"/>
        <end position="101"/>
    </location>
</feature>
<comment type="subcellular location">
    <subcellularLocation>
        <location evidence="1">Cell membrane</location>
        <topology evidence="1">Multi-pass membrane protein</topology>
    </subcellularLocation>
</comment>
<evidence type="ECO:0000256" key="1">
    <source>
        <dbReference type="ARBA" id="ARBA00004651"/>
    </source>
</evidence>
<organism evidence="8 9">
    <name type="scientific">Scandinavium hiltneri</name>
    <dbReference type="NCBI Taxonomy" id="2926519"/>
    <lineage>
        <taxon>Bacteria</taxon>
        <taxon>Pseudomonadati</taxon>
        <taxon>Pseudomonadota</taxon>
        <taxon>Gammaproteobacteria</taxon>
        <taxon>Enterobacterales</taxon>
        <taxon>Enterobacteriaceae</taxon>
        <taxon>Scandinavium</taxon>
    </lineage>
</organism>
<reference evidence="8 9" key="1">
    <citation type="submission" date="2022-04" db="EMBL/GenBank/DDBJ databases">
        <title>Proposal of a three novel species of Scandinavium, Scandinavium hiltneri, Scandinavium manionii, Scandinavium tedordense.</title>
        <authorList>
            <person name="Maddock D.W."/>
            <person name="Brady C.L."/>
            <person name="Denman S."/>
            <person name="Arnold D."/>
        </authorList>
    </citation>
    <scope>NUCLEOTIDE SEQUENCE [LARGE SCALE GENOMIC DNA]</scope>
    <source>
        <strain evidence="8 9">H11S7</strain>
    </source>
</reference>